<gene>
    <name evidence="3" type="ORF">MYCFIDRAFT_175913</name>
</gene>
<dbReference type="GeneID" id="19333465"/>
<evidence type="ECO:0000256" key="2">
    <source>
        <dbReference type="SAM" id="Phobius"/>
    </source>
</evidence>
<proteinExistence type="predicted"/>
<feature type="transmembrane region" description="Helical" evidence="2">
    <location>
        <begin position="174"/>
        <end position="194"/>
    </location>
</feature>
<feature type="region of interest" description="Disordered" evidence="1">
    <location>
        <begin position="139"/>
        <end position="164"/>
    </location>
</feature>
<dbReference type="HOGENOM" id="CLU_739937_0_0_1"/>
<accession>M3ACU8</accession>
<organism evidence="3 4">
    <name type="scientific">Pseudocercospora fijiensis (strain CIRAD86)</name>
    <name type="common">Black leaf streak disease fungus</name>
    <name type="synonym">Mycosphaerella fijiensis</name>
    <dbReference type="NCBI Taxonomy" id="383855"/>
    <lineage>
        <taxon>Eukaryota</taxon>
        <taxon>Fungi</taxon>
        <taxon>Dikarya</taxon>
        <taxon>Ascomycota</taxon>
        <taxon>Pezizomycotina</taxon>
        <taxon>Dothideomycetes</taxon>
        <taxon>Dothideomycetidae</taxon>
        <taxon>Mycosphaerellales</taxon>
        <taxon>Mycosphaerellaceae</taxon>
        <taxon>Pseudocercospora</taxon>
    </lineage>
</organism>
<feature type="transmembrane region" description="Helical" evidence="2">
    <location>
        <begin position="270"/>
        <end position="289"/>
    </location>
</feature>
<keyword evidence="4" id="KW-1185">Reference proteome</keyword>
<keyword evidence="2" id="KW-1133">Transmembrane helix</keyword>
<dbReference type="VEuPathDB" id="FungiDB:MYCFIDRAFT_175913"/>
<dbReference type="EMBL" id="KB446559">
    <property type="protein sequence ID" value="EME82376.1"/>
    <property type="molecule type" value="Genomic_DNA"/>
</dbReference>
<feature type="transmembrane region" description="Helical" evidence="2">
    <location>
        <begin position="206"/>
        <end position="224"/>
    </location>
</feature>
<evidence type="ECO:0000313" key="4">
    <source>
        <dbReference type="Proteomes" id="UP000016932"/>
    </source>
</evidence>
<keyword evidence="2" id="KW-0472">Membrane</keyword>
<dbReference type="KEGG" id="pfj:MYCFIDRAFT_175913"/>
<reference evidence="3 4" key="1">
    <citation type="journal article" date="2012" name="PLoS Pathog.">
        <title>Diverse lifestyles and strategies of plant pathogenesis encoded in the genomes of eighteen Dothideomycetes fungi.</title>
        <authorList>
            <person name="Ohm R.A."/>
            <person name="Feau N."/>
            <person name="Henrissat B."/>
            <person name="Schoch C.L."/>
            <person name="Horwitz B.A."/>
            <person name="Barry K.W."/>
            <person name="Condon B.J."/>
            <person name="Copeland A.C."/>
            <person name="Dhillon B."/>
            <person name="Glaser F."/>
            <person name="Hesse C.N."/>
            <person name="Kosti I."/>
            <person name="LaButti K."/>
            <person name="Lindquist E.A."/>
            <person name="Lucas S."/>
            <person name="Salamov A.A."/>
            <person name="Bradshaw R.E."/>
            <person name="Ciuffetti L."/>
            <person name="Hamelin R.C."/>
            <person name="Kema G.H.J."/>
            <person name="Lawrence C."/>
            <person name="Scott J.A."/>
            <person name="Spatafora J.W."/>
            <person name="Turgeon B.G."/>
            <person name="de Wit P.J.G.M."/>
            <person name="Zhong S."/>
            <person name="Goodwin S.B."/>
            <person name="Grigoriev I.V."/>
        </authorList>
    </citation>
    <scope>NUCLEOTIDE SEQUENCE [LARGE SCALE GENOMIC DNA]</scope>
    <source>
        <strain evidence="3 4">CIRAD86</strain>
    </source>
</reference>
<sequence>MIGRGGRHEDGSGMARGCQGSWVRTKVMVKGQACIAVFCHGWDVQNSCRPLNQKSKKALFKYSITAHRARQYTSDQDNLAAHVAESEGKSCRLSKQRLRPAYCSYLALSDVLDLTSKAAETYSQPSLEHVRHNPSVYAACDSNRLPEPSPEQQKPQQPPTSNHRDCSTMALADISLLPILITTILITKLLIANYHQPMREIDQNKTFSLLLFMHICAILGSISVAEDDTPIIGGWLGSLWSLRYVLAFFAAWLMECAWIIVGLRERERILFPALAFCLTEVCFWVWVLRIDQDYRVEVQVLGKRDVRDVLARLGWVFLAGSGTLAEREKGRSFGVWPANQKRVPGDLKARSYSYPRPKKLRPRRYALTYDIHVD</sequence>
<evidence type="ECO:0000256" key="1">
    <source>
        <dbReference type="SAM" id="MobiDB-lite"/>
    </source>
</evidence>
<feature type="transmembrane region" description="Helical" evidence="2">
    <location>
        <begin position="244"/>
        <end position="263"/>
    </location>
</feature>
<evidence type="ECO:0000313" key="3">
    <source>
        <dbReference type="EMBL" id="EME82376.1"/>
    </source>
</evidence>
<dbReference type="OrthoDB" id="10560152at2759"/>
<dbReference type="RefSeq" id="XP_007927756.1">
    <property type="nucleotide sequence ID" value="XM_007929565.1"/>
</dbReference>
<protein>
    <submittedName>
        <fullName evidence="3">Uncharacterized protein</fullName>
    </submittedName>
</protein>
<dbReference type="Proteomes" id="UP000016932">
    <property type="component" value="Unassembled WGS sequence"/>
</dbReference>
<dbReference type="AlphaFoldDB" id="M3ACU8"/>
<keyword evidence="2" id="KW-0812">Transmembrane</keyword>
<name>M3ACU8_PSEFD</name>